<sequence length="94" mass="11429">MAFYVYIMTNKPHGVLYTGMTDDINRRAWEHREHVIGGFTAKYNCEMLVWVEVHETRESAFERERRIKKWERAWKIRLIEEANPDWRDLADALM</sequence>
<organism evidence="3 4">
    <name type="scientific">Henriciella algicola</name>
    <dbReference type="NCBI Taxonomy" id="1608422"/>
    <lineage>
        <taxon>Bacteria</taxon>
        <taxon>Pseudomonadati</taxon>
        <taxon>Pseudomonadota</taxon>
        <taxon>Alphaproteobacteria</taxon>
        <taxon>Hyphomonadales</taxon>
        <taxon>Hyphomonadaceae</taxon>
        <taxon>Henriciella</taxon>
    </lineage>
</organism>
<dbReference type="CDD" id="cd10448">
    <property type="entry name" value="GIY-YIG_unchar_3"/>
    <property type="match status" value="1"/>
</dbReference>
<dbReference type="PANTHER" id="PTHR34477:SF5">
    <property type="entry name" value="BSL5627 PROTEIN"/>
    <property type="match status" value="1"/>
</dbReference>
<protein>
    <submittedName>
        <fullName evidence="3">GIY-YIG nuclease family protein</fullName>
    </submittedName>
</protein>
<dbReference type="Pfam" id="PF01541">
    <property type="entry name" value="GIY-YIG"/>
    <property type="match status" value="1"/>
</dbReference>
<dbReference type="AlphaFoldDB" id="A0A399RJH5"/>
<comment type="similarity">
    <text evidence="1">Belongs to the UPF0213 family.</text>
</comment>
<keyword evidence="4" id="KW-1185">Reference proteome</keyword>
<dbReference type="InterPro" id="IPR035901">
    <property type="entry name" value="GIY-YIG_endonuc_sf"/>
</dbReference>
<dbReference type="PANTHER" id="PTHR34477">
    <property type="entry name" value="UPF0213 PROTEIN YHBQ"/>
    <property type="match status" value="1"/>
</dbReference>
<evidence type="ECO:0000259" key="2">
    <source>
        <dbReference type="PROSITE" id="PS50164"/>
    </source>
</evidence>
<dbReference type="Gene3D" id="3.40.1440.10">
    <property type="entry name" value="GIY-YIG endonuclease"/>
    <property type="match status" value="1"/>
</dbReference>
<reference evidence="3 4" key="1">
    <citation type="submission" date="2018-08" db="EMBL/GenBank/DDBJ databases">
        <title>Henriciella mobilis sp. nov., isolated from seawater.</title>
        <authorList>
            <person name="Cheng H."/>
            <person name="Wu Y.-H."/>
            <person name="Xu X.-W."/>
            <person name="Guo L.-L."/>
        </authorList>
    </citation>
    <scope>NUCLEOTIDE SEQUENCE [LARGE SCALE GENOMIC DNA]</scope>
    <source>
        <strain evidence="3 4">CCUG67844</strain>
    </source>
</reference>
<dbReference type="RefSeq" id="WP_119453285.1">
    <property type="nucleotide sequence ID" value="NZ_QWGA01000003.1"/>
</dbReference>
<dbReference type="SMART" id="SM00465">
    <property type="entry name" value="GIYc"/>
    <property type="match status" value="1"/>
</dbReference>
<accession>A0A399RJH5</accession>
<dbReference type="InterPro" id="IPR050190">
    <property type="entry name" value="UPF0213_domain"/>
</dbReference>
<evidence type="ECO:0000313" key="3">
    <source>
        <dbReference type="EMBL" id="RIJ31796.1"/>
    </source>
</evidence>
<evidence type="ECO:0000256" key="1">
    <source>
        <dbReference type="ARBA" id="ARBA00007435"/>
    </source>
</evidence>
<evidence type="ECO:0000313" key="4">
    <source>
        <dbReference type="Proteomes" id="UP000265845"/>
    </source>
</evidence>
<proteinExistence type="inferred from homology"/>
<dbReference type="OrthoDB" id="287318at2"/>
<dbReference type="SUPFAM" id="SSF82771">
    <property type="entry name" value="GIY-YIG endonuclease"/>
    <property type="match status" value="1"/>
</dbReference>
<dbReference type="PROSITE" id="PS50164">
    <property type="entry name" value="GIY_YIG"/>
    <property type="match status" value="1"/>
</dbReference>
<gene>
    <name evidence="3" type="ORF">D1222_06015</name>
</gene>
<name>A0A399RJH5_9PROT</name>
<comment type="caution">
    <text evidence="3">The sequence shown here is derived from an EMBL/GenBank/DDBJ whole genome shotgun (WGS) entry which is preliminary data.</text>
</comment>
<dbReference type="InterPro" id="IPR000305">
    <property type="entry name" value="GIY-YIG_endonuc"/>
</dbReference>
<feature type="domain" description="GIY-YIG" evidence="2">
    <location>
        <begin position="1"/>
        <end position="77"/>
    </location>
</feature>
<dbReference type="Proteomes" id="UP000265845">
    <property type="component" value="Unassembled WGS sequence"/>
</dbReference>
<dbReference type="EMBL" id="QWGA01000003">
    <property type="protein sequence ID" value="RIJ31796.1"/>
    <property type="molecule type" value="Genomic_DNA"/>
</dbReference>